<protein>
    <submittedName>
        <fullName evidence="4">Flagellar protein</fullName>
    </submittedName>
</protein>
<dbReference type="GeneID" id="72778097"/>
<dbReference type="PANTHER" id="PTHR40698">
    <property type="entry name" value="FLAGELLA-RELATED PROTEIN E-RELATED-RELATED"/>
    <property type="match status" value="1"/>
</dbReference>
<dbReference type="KEGG" id="thei:K1720_07080"/>
<dbReference type="GO" id="GO:0097588">
    <property type="term" value="P:archaeal or bacterial-type flagellum-dependent cell motility"/>
    <property type="evidence" value="ECO:0007669"/>
    <property type="project" value="InterPro"/>
</dbReference>
<name>A0A9E7M9A8_9EURY</name>
<dbReference type="AlphaFoldDB" id="A0A9E7M9A8"/>
<dbReference type="RefSeq" id="WP_251948009.1">
    <property type="nucleotide sequence ID" value="NZ_CP080572.1"/>
</dbReference>
<keyword evidence="4" id="KW-0282">Flagellum</keyword>
<organism evidence="4 5">
    <name type="scientific">Thermococcus argininiproducens</name>
    <dbReference type="NCBI Taxonomy" id="2866384"/>
    <lineage>
        <taxon>Archaea</taxon>
        <taxon>Methanobacteriati</taxon>
        <taxon>Methanobacteriota</taxon>
        <taxon>Thermococci</taxon>
        <taxon>Thermococcales</taxon>
        <taxon>Thermococcaceae</taxon>
        <taxon>Thermococcus</taxon>
    </lineage>
</organism>
<dbReference type="InterPro" id="IPR006752">
    <property type="entry name" value="Arch_fla_DE"/>
</dbReference>
<dbReference type="PIRSF" id="PIRSF017066">
    <property type="entry name" value="FlaD_arch_prd"/>
    <property type="match status" value="1"/>
</dbReference>
<evidence type="ECO:0000256" key="2">
    <source>
        <dbReference type="ARBA" id="ARBA00022440"/>
    </source>
</evidence>
<evidence type="ECO:0000313" key="4">
    <source>
        <dbReference type="EMBL" id="USG99299.1"/>
    </source>
</evidence>
<accession>A0A9E7M9A8</accession>
<keyword evidence="4" id="KW-0969">Cilium</keyword>
<evidence type="ECO:0000259" key="3">
    <source>
        <dbReference type="Pfam" id="PF04659"/>
    </source>
</evidence>
<sequence>MITENEIDSKLQMLQGKVPNVLIKDLKDKLISKMDILTPEQVDLIINRVLENYSSQAERLRKLDKRVEEIGKYLEEIRRHLIGKTTPHKELNENFERTPERIPEVEQQEEIKSYDPPKIELIENNRSGEEEILTEEFQIPKDVREALISPTKMRARLEHLPNDTVSTMIALKWLGFLIERAGMLNLENVLEFYYTIGWISEEVLESLLKYANGTRPHQREPNWKPDDKLTIQDHLISLLFIERLRGTKITPEVLNSLERELKMMNKILEHVYGV</sequence>
<evidence type="ECO:0000256" key="1">
    <source>
        <dbReference type="ARBA" id="ARBA00004618"/>
    </source>
</evidence>
<dbReference type="EMBL" id="CP080572">
    <property type="protein sequence ID" value="USG99299.1"/>
    <property type="molecule type" value="Genomic_DNA"/>
</dbReference>
<evidence type="ECO:0000313" key="5">
    <source>
        <dbReference type="Proteomes" id="UP001056425"/>
    </source>
</evidence>
<dbReference type="Pfam" id="PF04659">
    <property type="entry name" value="Arch_fla_DE"/>
    <property type="match status" value="1"/>
</dbReference>
<keyword evidence="2" id="KW-0974">Archaeal flagellum</keyword>
<keyword evidence="5" id="KW-1185">Reference proteome</keyword>
<dbReference type="GO" id="GO:0097589">
    <property type="term" value="C:archaeal-type flagellum"/>
    <property type="evidence" value="ECO:0007669"/>
    <property type="project" value="UniProtKB-SubCell"/>
</dbReference>
<feature type="domain" description="Archaeal flagella protein FlaD/E" evidence="3">
    <location>
        <begin position="154"/>
        <end position="246"/>
    </location>
</feature>
<comment type="subcellular location">
    <subcellularLocation>
        <location evidence="1">Archaeal flagellum</location>
    </subcellularLocation>
</comment>
<gene>
    <name evidence="4" type="ORF">K1720_07080</name>
</gene>
<keyword evidence="4" id="KW-0966">Cell projection</keyword>
<proteinExistence type="predicted"/>
<dbReference type="PANTHER" id="PTHR40698:SF1">
    <property type="entry name" value="FLAGELLA-RELATED PROTEIN D-RELATED"/>
    <property type="match status" value="1"/>
</dbReference>
<dbReference type="InterPro" id="IPR016682">
    <property type="entry name" value="FlaD_prd_arc"/>
</dbReference>
<dbReference type="InterPro" id="IPR052494">
    <property type="entry name" value="Flagella_assembly_related"/>
</dbReference>
<reference evidence="4 5" key="1">
    <citation type="submission" date="2021-08" db="EMBL/GenBank/DDBJ databases">
        <title>Thermococcus onnuriiensis IOH2.</title>
        <authorList>
            <person name="Park Y.-J."/>
        </authorList>
    </citation>
    <scope>NUCLEOTIDE SEQUENCE [LARGE SCALE GENOMIC DNA]</scope>
    <source>
        <strain evidence="4 5">IOH2</strain>
    </source>
</reference>
<dbReference type="Proteomes" id="UP001056425">
    <property type="component" value="Chromosome"/>
</dbReference>